<dbReference type="PANTHER" id="PTHR10544">
    <property type="entry name" value="60S RIBOSOMAL PROTEIN L28"/>
    <property type="match status" value="1"/>
</dbReference>
<dbReference type="AlphaFoldDB" id="A0A0C2XQ54"/>
<proteinExistence type="inferred from homology"/>
<dbReference type="GO" id="GO:0005840">
    <property type="term" value="C:ribosome"/>
    <property type="evidence" value="ECO:0007669"/>
    <property type="project" value="UniProtKB-KW"/>
</dbReference>
<dbReference type="Gene3D" id="3.30.390.110">
    <property type="match status" value="1"/>
</dbReference>
<dbReference type="InterPro" id="IPR002672">
    <property type="entry name" value="Ribosomal_eL28"/>
</dbReference>
<name>A0A0C2XQ54_AMAMK</name>
<feature type="compositionally biased region" description="Basic residues" evidence="4">
    <location>
        <begin position="130"/>
        <end position="145"/>
    </location>
</feature>
<evidence type="ECO:0000256" key="1">
    <source>
        <dbReference type="ARBA" id="ARBA00007926"/>
    </source>
</evidence>
<gene>
    <name evidence="6" type="ORF">M378DRAFT_182822</name>
</gene>
<dbReference type="STRING" id="946122.A0A0C2XQ54"/>
<accession>A0A0C2XQ54</accession>
<evidence type="ECO:0000256" key="2">
    <source>
        <dbReference type="ARBA" id="ARBA00022980"/>
    </source>
</evidence>
<feature type="domain" description="Ribosomal eL28/Mak16" evidence="5">
    <location>
        <begin position="5"/>
        <end position="120"/>
    </location>
</feature>
<dbReference type="InterPro" id="IPR029004">
    <property type="entry name" value="Ribosomal_eL28/Mak16"/>
</dbReference>
<dbReference type="GO" id="GO:1990904">
    <property type="term" value="C:ribonucleoprotein complex"/>
    <property type="evidence" value="ECO:0007669"/>
    <property type="project" value="UniProtKB-KW"/>
</dbReference>
<dbReference type="GO" id="GO:0003735">
    <property type="term" value="F:structural constituent of ribosome"/>
    <property type="evidence" value="ECO:0007669"/>
    <property type="project" value="InterPro"/>
</dbReference>
<organism evidence="6 7">
    <name type="scientific">Amanita muscaria (strain Koide BX008)</name>
    <dbReference type="NCBI Taxonomy" id="946122"/>
    <lineage>
        <taxon>Eukaryota</taxon>
        <taxon>Fungi</taxon>
        <taxon>Dikarya</taxon>
        <taxon>Basidiomycota</taxon>
        <taxon>Agaricomycotina</taxon>
        <taxon>Agaricomycetes</taxon>
        <taxon>Agaricomycetidae</taxon>
        <taxon>Agaricales</taxon>
        <taxon>Pluteineae</taxon>
        <taxon>Amanitaceae</taxon>
        <taxon>Amanita</taxon>
    </lineage>
</organism>
<dbReference type="EMBL" id="KN818222">
    <property type="protein sequence ID" value="KIL71323.1"/>
    <property type="molecule type" value="Genomic_DNA"/>
</dbReference>
<protein>
    <recommendedName>
        <fullName evidence="5">Ribosomal eL28/Mak16 domain-containing protein</fullName>
    </recommendedName>
</protein>
<sequence>MSYDLQWLLLRKNNSFQVNRVPEGPVFSREPGNLLNLNSHKYSGLANKKVLEIQGTSTGVQIRTRKTKATSHQVGGGYATSTIKARTGPRRALGIAAGYAKRGYRPDLRRAVLARVSALVAAQKEPKPTPPKKLRGKKKAAAAKA</sequence>
<keyword evidence="7" id="KW-1185">Reference proteome</keyword>
<dbReference type="Proteomes" id="UP000054549">
    <property type="component" value="Unassembled WGS sequence"/>
</dbReference>
<dbReference type="InParanoid" id="A0A0C2XQ54"/>
<dbReference type="GO" id="GO:0006412">
    <property type="term" value="P:translation"/>
    <property type="evidence" value="ECO:0007669"/>
    <property type="project" value="InterPro"/>
</dbReference>
<dbReference type="FunCoup" id="A0A0C2XQ54">
    <property type="interactions" value="429"/>
</dbReference>
<dbReference type="HOGENOM" id="CLU_106801_0_1_1"/>
<keyword evidence="2" id="KW-0689">Ribosomal protein</keyword>
<evidence type="ECO:0000313" key="6">
    <source>
        <dbReference type="EMBL" id="KIL71323.1"/>
    </source>
</evidence>
<comment type="similarity">
    <text evidence="1">Belongs to the eukaryotic ribosomal protein eL28 family.</text>
</comment>
<reference evidence="6 7" key="1">
    <citation type="submission" date="2014-04" db="EMBL/GenBank/DDBJ databases">
        <title>Evolutionary Origins and Diversification of the Mycorrhizal Mutualists.</title>
        <authorList>
            <consortium name="DOE Joint Genome Institute"/>
            <consortium name="Mycorrhizal Genomics Consortium"/>
            <person name="Kohler A."/>
            <person name="Kuo A."/>
            <person name="Nagy L.G."/>
            <person name="Floudas D."/>
            <person name="Copeland A."/>
            <person name="Barry K.W."/>
            <person name="Cichocki N."/>
            <person name="Veneault-Fourrey C."/>
            <person name="LaButti K."/>
            <person name="Lindquist E.A."/>
            <person name="Lipzen A."/>
            <person name="Lundell T."/>
            <person name="Morin E."/>
            <person name="Murat C."/>
            <person name="Riley R."/>
            <person name="Ohm R."/>
            <person name="Sun H."/>
            <person name="Tunlid A."/>
            <person name="Henrissat B."/>
            <person name="Grigoriev I.V."/>
            <person name="Hibbett D.S."/>
            <person name="Martin F."/>
        </authorList>
    </citation>
    <scope>NUCLEOTIDE SEQUENCE [LARGE SCALE GENOMIC DNA]</scope>
    <source>
        <strain evidence="6 7">Koide BX008</strain>
    </source>
</reference>
<keyword evidence="3" id="KW-0687">Ribonucleoprotein</keyword>
<feature type="region of interest" description="Disordered" evidence="4">
    <location>
        <begin position="122"/>
        <end position="145"/>
    </location>
</feature>
<dbReference type="Pfam" id="PF01778">
    <property type="entry name" value="Ribosomal_L28e"/>
    <property type="match status" value="1"/>
</dbReference>
<evidence type="ECO:0000256" key="3">
    <source>
        <dbReference type="ARBA" id="ARBA00023274"/>
    </source>
</evidence>
<dbReference type="OrthoDB" id="338850at2759"/>
<evidence type="ECO:0000259" key="5">
    <source>
        <dbReference type="Pfam" id="PF01778"/>
    </source>
</evidence>
<evidence type="ECO:0000313" key="7">
    <source>
        <dbReference type="Proteomes" id="UP000054549"/>
    </source>
</evidence>
<evidence type="ECO:0000256" key="4">
    <source>
        <dbReference type="SAM" id="MobiDB-lite"/>
    </source>
</evidence>